<comment type="subunit">
    <text evidence="3">UreD, UreF and UreG form a complex that acts as a GTP-hydrolysis-dependent molecular chaperone, activating the urease apoprotein by helping to assemble the nickel containing metallocenter of UreC. The UreE protein probably delivers the nickel.</text>
</comment>
<gene>
    <name evidence="3" type="primary">ureD</name>
    <name evidence="4" type="ORF">SAMN02745172_02807</name>
</gene>
<evidence type="ECO:0000256" key="1">
    <source>
        <dbReference type="ARBA" id="ARBA00007177"/>
    </source>
</evidence>
<keyword evidence="5" id="KW-1185">Reference proteome</keyword>
<protein>
    <recommendedName>
        <fullName evidence="3">Urease accessory protein UreD</fullName>
    </recommendedName>
</protein>
<keyword evidence="2 3" id="KW-0143">Chaperone</keyword>
<dbReference type="HAMAP" id="MF_01384">
    <property type="entry name" value="UreD"/>
    <property type="match status" value="1"/>
</dbReference>
<dbReference type="GO" id="GO:0016151">
    <property type="term" value="F:nickel cation binding"/>
    <property type="evidence" value="ECO:0007669"/>
    <property type="project" value="UniProtKB-UniRule"/>
</dbReference>
<organism evidence="4 5">
    <name type="scientific">Pseudoxanthobacter soli DSM 19599</name>
    <dbReference type="NCBI Taxonomy" id="1123029"/>
    <lineage>
        <taxon>Bacteria</taxon>
        <taxon>Pseudomonadati</taxon>
        <taxon>Pseudomonadota</taxon>
        <taxon>Alphaproteobacteria</taxon>
        <taxon>Hyphomicrobiales</taxon>
        <taxon>Segnochrobactraceae</taxon>
        <taxon>Pseudoxanthobacter</taxon>
    </lineage>
</organism>
<keyword evidence="3" id="KW-0996">Nickel insertion</keyword>
<dbReference type="STRING" id="1123029.SAMN02745172_02807"/>
<comment type="subcellular location">
    <subcellularLocation>
        <location evidence="3">Cytoplasm</location>
    </subcellularLocation>
</comment>
<proteinExistence type="inferred from homology"/>
<dbReference type="EMBL" id="FRXO01000005">
    <property type="protein sequence ID" value="SHO66152.1"/>
    <property type="molecule type" value="Genomic_DNA"/>
</dbReference>
<evidence type="ECO:0000256" key="3">
    <source>
        <dbReference type="HAMAP-Rule" id="MF_01384"/>
    </source>
</evidence>
<dbReference type="InterPro" id="IPR002669">
    <property type="entry name" value="UreD"/>
</dbReference>
<keyword evidence="3" id="KW-0963">Cytoplasm</keyword>
<sequence length="294" mass="30974">MTPSMPVPASSVPAPSDAGLPGAAAAAVVPAFVRAHGGVGLTLTAAPRGTEAMRVREAGGYRVRFPAVEGRHCEAVLINTGGGMTGGDTMRVEIEAGEGADAVVTTQAAEKIYRSQGADTRVDVSIRLASGASFAWLPQETILFDGSRLRRSLEIDLAGDARLLMAESLFFGRAAMGESFARGAFRDRWRLRRDGRLVLAEGVRIEDDIAGTLERAPLGGGARAVATLVCVAPDAESRLDEARAHLEGAVSECGASAWDGLLVVRMLCREAAALRADLVRFLVAFRGMAMPRSW</sequence>
<comment type="similarity">
    <text evidence="1 3">Belongs to the UreD family.</text>
</comment>
<dbReference type="Pfam" id="PF01774">
    <property type="entry name" value="UreD"/>
    <property type="match status" value="1"/>
</dbReference>
<evidence type="ECO:0000313" key="4">
    <source>
        <dbReference type="EMBL" id="SHO66152.1"/>
    </source>
</evidence>
<dbReference type="Proteomes" id="UP000186406">
    <property type="component" value="Unassembled WGS sequence"/>
</dbReference>
<comment type="function">
    <text evidence="3">Required for maturation of urease via the functional incorporation of the urease nickel metallocenter.</text>
</comment>
<evidence type="ECO:0000313" key="5">
    <source>
        <dbReference type="Proteomes" id="UP000186406"/>
    </source>
</evidence>
<dbReference type="PANTHER" id="PTHR33643:SF1">
    <property type="entry name" value="UREASE ACCESSORY PROTEIN D"/>
    <property type="match status" value="1"/>
</dbReference>
<reference evidence="4 5" key="1">
    <citation type="submission" date="2016-12" db="EMBL/GenBank/DDBJ databases">
        <authorList>
            <person name="Song W.-J."/>
            <person name="Kurnit D.M."/>
        </authorList>
    </citation>
    <scope>NUCLEOTIDE SEQUENCE [LARGE SCALE GENOMIC DNA]</scope>
    <source>
        <strain evidence="4 5">DSM 19599</strain>
    </source>
</reference>
<dbReference type="PANTHER" id="PTHR33643">
    <property type="entry name" value="UREASE ACCESSORY PROTEIN D"/>
    <property type="match status" value="1"/>
</dbReference>
<evidence type="ECO:0000256" key="2">
    <source>
        <dbReference type="ARBA" id="ARBA00023186"/>
    </source>
</evidence>
<dbReference type="AlphaFoldDB" id="A0A1M7ZMV3"/>
<dbReference type="RefSeq" id="WP_244530887.1">
    <property type="nucleotide sequence ID" value="NZ_FRXO01000005.1"/>
</dbReference>
<dbReference type="GO" id="GO:0005737">
    <property type="term" value="C:cytoplasm"/>
    <property type="evidence" value="ECO:0007669"/>
    <property type="project" value="UniProtKB-SubCell"/>
</dbReference>
<accession>A0A1M7ZMV3</accession>
<name>A0A1M7ZMV3_9HYPH</name>